<organism evidence="2 3">
    <name type="scientific">Planotetraspora thailandica</name>
    <dbReference type="NCBI Taxonomy" id="487172"/>
    <lineage>
        <taxon>Bacteria</taxon>
        <taxon>Bacillati</taxon>
        <taxon>Actinomycetota</taxon>
        <taxon>Actinomycetes</taxon>
        <taxon>Streptosporangiales</taxon>
        <taxon>Streptosporangiaceae</taxon>
        <taxon>Planotetraspora</taxon>
    </lineage>
</organism>
<evidence type="ECO:0000313" key="2">
    <source>
        <dbReference type="EMBL" id="GII54568.1"/>
    </source>
</evidence>
<reference evidence="2" key="1">
    <citation type="submission" date="2021-01" db="EMBL/GenBank/DDBJ databases">
        <title>Whole genome shotgun sequence of Planotetraspora thailandica NBRC 104271.</title>
        <authorList>
            <person name="Komaki H."/>
            <person name="Tamura T."/>
        </authorList>
    </citation>
    <scope>NUCLEOTIDE SEQUENCE</scope>
    <source>
        <strain evidence="2">NBRC 104271</strain>
    </source>
</reference>
<feature type="compositionally biased region" description="Polar residues" evidence="1">
    <location>
        <begin position="1"/>
        <end position="12"/>
    </location>
</feature>
<proteinExistence type="predicted"/>
<evidence type="ECO:0000313" key="3">
    <source>
        <dbReference type="Proteomes" id="UP000605992"/>
    </source>
</evidence>
<protein>
    <submittedName>
        <fullName evidence="2">Uncharacterized protein</fullName>
    </submittedName>
</protein>
<dbReference type="Proteomes" id="UP000605992">
    <property type="component" value="Unassembled WGS sequence"/>
</dbReference>
<dbReference type="EMBL" id="BOOR01000018">
    <property type="protein sequence ID" value="GII54568.1"/>
    <property type="molecule type" value="Genomic_DNA"/>
</dbReference>
<feature type="region of interest" description="Disordered" evidence="1">
    <location>
        <begin position="1"/>
        <end position="49"/>
    </location>
</feature>
<comment type="caution">
    <text evidence="2">The sequence shown here is derived from an EMBL/GenBank/DDBJ whole genome shotgun (WGS) entry which is preliminary data.</text>
</comment>
<gene>
    <name evidence="2" type="ORF">Pth03_29570</name>
</gene>
<accession>A0A8J3UZ75</accession>
<keyword evidence="3" id="KW-1185">Reference proteome</keyword>
<name>A0A8J3UZ75_9ACTN</name>
<sequence length="77" mass="8470">MGQAASRSSSSGWHEKKTPGARPIQQRERSAGVDTDGGADTQKVDVTSHDEQWVRWHVLNDTPEILDVQVRVQDSGS</sequence>
<dbReference type="AlphaFoldDB" id="A0A8J3UZ75"/>
<evidence type="ECO:0000256" key="1">
    <source>
        <dbReference type="SAM" id="MobiDB-lite"/>
    </source>
</evidence>